<dbReference type="Gene3D" id="3.30.460.10">
    <property type="entry name" value="Beta Polymerase, domain 2"/>
    <property type="match status" value="1"/>
</dbReference>
<dbReference type="GO" id="GO:0006397">
    <property type="term" value="P:mRNA processing"/>
    <property type="evidence" value="ECO:0007669"/>
    <property type="project" value="UniProtKB-KW"/>
</dbReference>
<keyword evidence="3" id="KW-0547">Nucleotide-binding</keyword>
<dbReference type="InterPro" id="IPR052191">
    <property type="entry name" value="tRNA_ntf/polyA_polymerase_I"/>
</dbReference>
<evidence type="ECO:0000313" key="11">
    <source>
        <dbReference type="EMBL" id="SVA07382.1"/>
    </source>
</evidence>
<dbReference type="AlphaFoldDB" id="A0A381STN4"/>
<dbReference type="GO" id="GO:1990817">
    <property type="term" value="F:poly(A) RNA polymerase activity"/>
    <property type="evidence" value="ECO:0007669"/>
    <property type="project" value="InterPro"/>
</dbReference>
<evidence type="ECO:0008006" key="12">
    <source>
        <dbReference type="Google" id="ProtNLM"/>
    </source>
</evidence>
<evidence type="ECO:0000256" key="1">
    <source>
        <dbReference type="ARBA" id="ARBA00022664"/>
    </source>
</evidence>
<evidence type="ECO:0000256" key="3">
    <source>
        <dbReference type="ARBA" id="ARBA00022741"/>
    </source>
</evidence>
<organism evidence="11">
    <name type="scientific">marine metagenome</name>
    <dbReference type="NCBI Taxonomy" id="408172"/>
    <lineage>
        <taxon>unclassified sequences</taxon>
        <taxon>metagenomes</taxon>
        <taxon>ecological metagenomes</taxon>
    </lineage>
</organism>
<feature type="domain" description="tRNA nucleotidyltransferase/poly(A) polymerase RNA and SrmB- binding" evidence="10">
    <location>
        <begin position="191"/>
        <end position="249"/>
    </location>
</feature>
<accession>A0A381STN4</accession>
<keyword evidence="4" id="KW-0067">ATP-binding</keyword>
<keyword evidence="2" id="KW-0808">Transferase</keyword>
<feature type="compositionally biased region" description="Basic residues" evidence="7">
    <location>
        <begin position="402"/>
        <end position="415"/>
    </location>
</feature>
<keyword evidence="1" id="KW-0507">mRNA processing</keyword>
<dbReference type="InterPro" id="IPR032828">
    <property type="entry name" value="PolyA_RNA-bd"/>
</dbReference>
<dbReference type="SUPFAM" id="SSF81301">
    <property type="entry name" value="Nucleotidyltransferase"/>
    <property type="match status" value="1"/>
</dbReference>
<evidence type="ECO:0000256" key="2">
    <source>
        <dbReference type="ARBA" id="ARBA00022679"/>
    </source>
</evidence>
<dbReference type="PANTHER" id="PTHR43051:SF1">
    <property type="entry name" value="POLYNUCLEOTIDE ADENYLYLTRANSFERASE FAMILY PROTEIN"/>
    <property type="match status" value="1"/>
</dbReference>
<reference evidence="11" key="1">
    <citation type="submission" date="2018-05" db="EMBL/GenBank/DDBJ databases">
        <authorList>
            <person name="Lanie J.A."/>
            <person name="Ng W.-L."/>
            <person name="Kazmierczak K.M."/>
            <person name="Andrzejewski T.M."/>
            <person name="Davidsen T.M."/>
            <person name="Wayne K.J."/>
            <person name="Tettelin H."/>
            <person name="Glass J.I."/>
            <person name="Rusch D."/>
            <person name="Podicherti R."/>
            <person name="Tsui H.-C.T."/>
            <person name="Winkler M.E."/>
        </authorList>
    </citation>
    <scope>NUCLEOTIDE SEQUENCE</scope>
</reference>
<dbReference type="GO" id="GO:0043633">
    <property type="term" value="P:polyadenylation-dependent RNA catabolic process"/>
    <property type="evidence" value="ECO:0007669"/>
    <property type="project" value="InterPro"/>
</dbReference>
<evidence type="ECO:0000259" key="10">
    <source>
        <dbReference type="Pfam" id="PF12627"/>
    </source>
</evidence>
<proteinExistence type="inferred from homology"/>
<keyword evidence="6" id="KW-0804">Transcription</keyword>
<protein>
    <recommendedName>
        <fullName evidence="12">Poly A polymerase head domain-containing protein</fullName>
    </recommendedName>
</protein>
<gene>
    <name evidence="11" type="ORF">METZ01_LOCUS60236</name>
</gene>
<dbReference type="GO" id="GO:0005524">
    <property type="term" value="F:ATP binding"/>
    <property type="evidence" value="ECO:0007669"/>
    <property type="project" value="UniProtKB-KW"/>
</dbReference>
<dbReference type="HAMAP" id="MF_00957">
    <property type="entry name" value="PolyA_pol"/>
    <property type="match status" value="1"/>
</dbReference>
<evidence type="ECO:0000259" key="9">
    <source>
        <dbReference type="Pfam" id="PF12626"/>
    </source>
</evidence>
<evidence type="ECO:0000256" key="6">
    <source>
        <dbReference type="ARBA" id="ARBA00023163"/>
    </source>
</evidence>
<feature type="domain" description="Polymerase A arginine-rich C-terminal" evidence="9">
    <location>
        <begin position="302"/>
        <end position="412"/>
    </location>
</feature>
<dbReference type="PANTHER" id="PTHR43051">
    <property type="entry name" value="POLYNUCLEOTIDE ADENYLYLTRANSFERASE FAMILY PROTEIN"/>
    <property type="match status" value="1"/>
</dbReference>
<evidence type="ECO:0000259" key="8">
    <source>
        <dbReference type="Pfam" id="PF01743"/>
    </source>
</evidence>
<dbReference type="EMBL" id="UINC01003559">
    <property type="protein sequence ID" value="SVA07382.1"/>
    <property type="molecule type" value="Genomic_DNA"/>
</dbReference>
<dbReference type="Pfam" id="PF01743">
    <property type="entry name" value="PolyA_pol"/>
    <property type="match status" value="1"/>
</dbReference>
<dbReference type="Pfam" id="PF12626">
    <property type="entry name" value="PolyA_pol_arg_C"/>
    <property type="match status" value="1"/>
</dbReference>
<dbReference type="InterPro" id="IPR002646">
    <property type="entry name" value="PolA_pol_head_dom"/>
</dbReference>
<evidence type="ECO:0000256" key="5">
    <source>
        <dbReference type="ARBA" id="ARBA00022884"/>
    </source>
</evidence>
<sequence>MPRRIASHKIPVDRISRSAVRVVESLRKAHYETYLVGGCVRDLLLGLVPKDFDVATSATPEEVKKVFPRARLIGRRFRIVHVRVGREIIEVSTFRKQIGPNDASNHNEHVARDGVIVRDNVYGNIDEDAFRRDFTVNALYYDPANNTVLDFVKGMQDLGSRTMRLIGNPKVRYQEDPVRILRAIRLTAKLDFTLEKSTETAIAPAGESLNLVPSARLFDELNKLFMSGKAERAFELLQKFNLLEILFPLSSDATDLVTAALYSTDQRIAQEKPVTPGFILAALLWNRYQSQYNALATIGNPQEKQFDAARTVIQEQQHTIAIPKRHAFFMRDVWHLQSRLERRTPRSIRPLLEHRRFRAAYDFLLLRARNAEVEPGLAQWWTEIQTLNPTEQQEQISALSPQKKKRRRRPKRENA</sequence>
<feature type="domain" description="Poly A polymerase head" evidence="8">
    <location>
        <begin position="33"/>
        <end position="164"/>
    </location>
</feature>
<dbReference type="InterPro" id="IPR043519">
    <property type="entry name" value="NT_sf"/>
</dbReference>
<dbReference type="CDD" id="cd05398">
    <property type="entry name" value="NT_ClassII-CCAase"/>
    <property type="match status" value="1"/>
</dbReference>
<feature type="compositionally biased region" description="Polar residues" evidence="7">
    <location>
        <begin position="390"/>
        <end position="400"/>
    </location>
</feature>
<keyword evidence="5" id="KW-0694">RNA-binding</keyword>
<dbReference type="Gene3D" id="1.10.3090.10">
    <property type="entry name" value="cca-adding enzyme, domain 2"/>
    <property type="match status" value="1"/>
</dbReference>
<evidence type="ECO:0000256" key="7">
    <source>
        <dbReference type="SAM" id="MobiDB-lite"/>
    </source>
</evidence>
<name>A0A381STN4_9ZZZZ</name>
<dbReference type="InterPro" id="IPR010206">
    <property type="entry name" value="PolA_pol_I"/>
</dbReference>
<dbReference type="GO" id="GO:0003723">
    <property type="term" value="F:RNA binding"/>
    <property type="evidence" value="ECO:0007669"/>
    <property type="project" value="UniProtKB-KW"/>
</dbReference>
<dbReference type="NCBIfam" id="TIGR01942">
    <property type="entry name" value="pcnB"/>
    <property type="match status" value="1"/>
</dbReference>
<dbReference type="SUPFAM" id="SSF81891">
    <property type="entry name" value="Poly A polymerase C-terminal region-like"/>
    <property type="match status" value="1"/>
</dbReference>
<dbReference type="Pfam" id="PF12627">
    <property type="entry name" value="PolyA_pol_RNAbd"/>
    <property type="match status" value="1"/>
</dbReference>
<feature type="region of interest" description="Disordered" evidence="7">
    <location>
        <begin position="390"/>
        <end position="415"/>
    </location>
</feature>
<dbReference type="InterPro" id="IPR025866">
    <property type="entry name" value="PolyA_pol_arg_C_dom"/>
</dbReference>
<evidence type="ECO:0000256" key="4">
    <source>
        <dbReference type="ARBA" id="ARBA00022840"/>
    </source>
</evidence>